<dbReference type="InterPro" id="IPR005627">
    <property type="entry name" value="CutC-like"/>
</dbReference>
<keyword evidence="2 3" id="KW-0963">Cytoplasm</keyword>
<name>A0AAU9D4Y1_9LACO</name>
<protein>
    <recommendedName>
        <fullName evidence="3">PF03932 family protein CutC</fullName>
    </recommendedName>
</protein>
<gene>
    <name evidence="3" type="primary">cutC</name>
    <name evidence="4" type="ORF">KIMC2_04390</name>
</gene>
<dbReference type="AlphaFoldDB" id="A0AAU9D4Y1"/>
<comment type="caution">
    <text evidence="3">Once thought to be involved in copper homeostasis, experiments in E.coli have shown this is not the case.</text>
</comment>
<dbReference type="Gene3D" id="3.20.20.380">
    <property type="entry name" value="Copper homeostasis (CutC) domain"/>
    <property type="match status" value="1"/>
</dbReference>
<dbReference type="KEGG" id="xak:KIMC2_04390"/>
<dbReference type="EMBL" id="AP026801">
    <property type="protein sequence ID" value="BDR55877.1"/>
    <property type="molecule type" value="Genomic_DNA"/>
</dbReference>
<dbReference type="GO" id="GO:0005507">
    <property type="term" value="F:copper ion binding"/>
    <property type="evidence" value="ECO:0007669"/>
    <property type="project" value="TreeGrafter"/>
</dbReference>
<organism evidence="4 5">
    <name type="scientific">Xylocopilactobacillus apis</name>
    <dbReference type="NCBI Taxonomy" id="2932183"/>
    <lineage>
        <taxon>Bacteria</taxon>
        <taxon>Bacillati</taxon>
        <taxon>Bacillota</taxon>
        <taxon>Bacilli</taxon>
        <taxon>Lactobacillales</taxon>
        <taxon>Lactobacillaceae</taxon>
        <taxon>Xylocopilactobacillus</taxon>
    </lineage>
</organism>
<dbReference type="GO" id="GO:0005737">
    <property type="term" value="C:cytoplasm"/>
    <property type="evidence" value="ECO:0007669"/>
    <property type="project" value="UniProtKB-SubCell"/>
</dbReference>
<dbReference type="Proteomes" id="UP001321804">
    <property type="component" value="Chromosome"/>
</dbReference>
<comment type="subcellular location">
    <subcellularLocation>
        <location evidence="3">Cytoplasm</location>
    </subcellularLocation>
</comment>
<dbReference type="HAMAP" id="MF_00795">
    <property type="entry name" value="CutC"/>
    <property type="match status" value="1"/>
</dbReference>
<evidence type="ECO:0000256" key="1">
    <source>
        <dbReference type="ARBA" id="ARBA00007768"/>
    </source>
</evidence>
<dbReference type="PANTHER" id="PTHR12598">
    <property type="entry name" value="COPPER HOMEOSTASIS PROTEIN CUTC"/>
    <property type="match status" value="1"/>
</dbReference>
<accession>A0AAU9D4Y1</accession>
<evidence type="ECO:0000313" key="5">
    <source>
        <dbReference type="Proteomes" id="UP001321804"/>
    </source>
</evidence>
<dbReference type="SUPFAM" id="SSF110395">
    <property type="entry name" value="CutC-like"/>
    <property type="match status" value="1"/>
</dbReference>
<proteinExistence type="inferred from homology"/>
<dbReference type="InterPro" id="IPR036822">
    <property type="entry name" value="CutC-like_dom_sf"/>
</dbReference>
<evidence type="ECO:0000256" key="3">
    <source>
        <dbReference type="HAMAP-Rule" id="MF_00795"/>
    </source>
</evidence>
<reference evidence="4 5" key="1">
    <citation type="journal article" date="2023" name="Microbiol. Spectr.">
        <title>Symbiosis of Carpenter Bees with Uncharacterized Lactic Acid Bacteria Showing NAD Auxotrophy.</title>
        <authorList>
            <person name="Kawasaki S."/>
            <person name="Ozawa K."/>
            <person name="Mori T."/>
            <person name="Yamamoto A."/>
            <person name="Ito M."/>
            <person name="Ohkuma M."/>
            <person name="Sakamoto M."/>
            <person name="Matsutani M."/>
        </authorList>
    </citation>
    <scope>NUCLEOTIDE SEQUENCE [LARGE SCALE GENOMIC DNA]</scope>
    <source>
        <strain evidence="4 5">KimC2</strain>
    </source>
</reference>
<evidence type="ECO:0000313" key="4">
    <source>
        <dbReference type="EMBL" id="BDR55877.1"/>
    </source>
</evidence>
<evidence type="ECO:0000256" key="2">
    <source>
        <dbReference type="ARBA" id="ARBA00022490"/>
    </source>
</evidence>
<sequence>MLYEACIENLTNLKDVIKKGAKRIELCDNLTVGGTTVSHGVMKYGIQYAHENQVSVAVMIRPRGGEFIYSDQEINIMEDDLFQAQELEADSVVFGALTNDGKIDQSAMEQLIAASSGMETVMHMAFDHISGDKIAAIDELKKLGIDRILTHGGLMDTNINDNLSTIKSYLKAADNQIQILPGGGITTQNRDQIAAETGAKQLHGTKIV</sequence>
<comment type="similarity">
    <text evidence="1 3">Belongs to the CutC family.</text>
</comment>
<dbReference type="FunFam" id="3.20.20.380:FF:000003">
    <property type="entry name" value="Copper homeostasis protein CutC"/>
    <property type="match status" value="1"/>
</dbReference>
<dbReference type="Pfam" id="PF03932">
    <property type="entry name" value="CutC"/>
    <property type="match status" value="1"/>
</dbReference>
<dbReference type="PANTHER" id="PTHR12598:SF0">
    <property type="entry name" value="COPPER HOMEOSTASIS PROTEIN CUTC HOMOLOG"/>
    <property type="match status" value="1"/>
</dbReference>
<keyword evidence="5" id="KW-1185">Reference proteome</keyword>
<dbReference type="RefSeq" id="WP_317697570.1">
    <property type="nucleotide sequence ID" value="NZ_AP026801.1"/>
</dbReference>